<dbReference type="GO" id="GO:0007165">
    <property type="term" value="P:signal transduction"/>
    <property type="evidence" value="ECO:0007669"/>
    <property type="project" value="UniProtKB-KW"/>
</dbReference>
<comment type="similarity">
    <text evidence="2">Belongs to the methyl-accepting chemotaxis (MCP) protein family.</text>
</comment>
<keyword evidence="1 3" id="KW-0807">Transducer</keyword>
<dbReference type="GO" id="GO:0004888">
    <property type="term" value="F:transmembrane signaling receptor activity"/>
    <property type="evidence" value="ECO:0007669"/>
    <property type="project" value="InterPro"/>
</dbReference>
<protein>
    <submittedName>
        <fullName evidence="5">Methyl-accepting chemotaxis protein PctB</fullName>
    </submittedName>
</protein>
<dbReference type="PANTHER" id="PTHR32089:SF112">
    <property type="entry name" value="LYSOZYME-LIKE PROTEIN-RELATED"/>
    <property type="match status" value="1"/>
</dbReference>
<gene>
    <name evidence="5" type="primary">pctB</name>
    <name evidence="5" type="ORF">CLTHE_02710</name>
</gene>
<dbReference type="RefSeq" id="WP_080021657.1">
    <property type="nucleotide sequence ID" value="NZ_LTAY01000015.1"/>
</dbReference>
<dbReference type="SUPFAM" id="SSF58104">
    <property type="entry name" value="Methyl-accepting chemotaxis protein (MCP) signaling domain"/>
    <property type="match status" value="1"/>
</dbReference>
<dbReference type="Proteomes" id="UP000191448">
    <property type="component" value="Unassembled WGS sequence"/>
</dbReference>
<dbReference type="PANTHER" id="PTHR32089">
    <property type="entry name" value="METHYL-ACCEPTING CHEMOTAXIS PROTEIN MCPB"/>
    <property type="match status" value="1"/>
</dbReference>
<evidence type="ECO:0000256" key="2">
    <source>
        <dbReference type="ARBA" id="ARBA00029447"/>
    </source>
</evidence>
<evidence type="ECO:0000259" key="4">
    <source>
        <dbReference type="PROSITE" id="PS50111"/>
    </source>
</evidence>
<dbReference type="Pfam" id="PF00015">
    <property type="entry name" value="MCPsignal"/>
    <property type="match status" value="1"/>
</dbReference>
<dbReference type="EMBL" id="LTAY01000015">
    <property type="protein sequence ID" value="OPX50414.1"/>
    <property type="molecule type" value="Genomic_DNA"/>
</dbReference>
<dbReference type="Gene3D" id="1.10.287.950">
    <property type="entry name" value="Methyl-accepting chemotaxis protein"/>
    <property type="match status" value="1"/>
</dbReference>
<organism evidence="5 6">
    <name type="scientific">Clostridium thermobutyricum DSM 4928</name>
    <dbReference type="NCBI Taxonomy" id="1121339"/>
    <lineage>
        <taxon>Bacteria</taxon>
        <taxon>Bacillati</taxon>
        <taxon>Bacillota</taxon>
        <taxon>Clostridia</taxon>
        <taxon>Eubacteriales</taxon>
        <taxon>Clostridiaceae</taxon>
        <taxon>Clostridium</taxon>
    </lineage>
</organism>
<feature type="domain" description="Methyl-accepting transducer" evidence="4">
    <location>
        <begin position="47"/>
        <end position="297"/>
    </location>
</feature>
<dbReference type="OrthoDB" id="358716at2"/>
<accession>A0A1V4T0Q1</accession>
<evidence type="ECO:0000256" key="3">
    <source>
        <dbReference type="PROSITE-ProRule" id="PRU00284"/>
    </source>
</evidence>
<proteinExistence type="inferred from homology"/>
<dbReference type="PRINTS" id="PR00260">
    <property type="entry name" value="CHEMTRNSDUCR"/>
</dbReference>
<dbReference type="InterPro" id="IPR004089">
    <property type="entry name" value="MCPsignal_dom"/>
</dbReference>
<sequence length="325" mass="34784">MGLFNRKSRDSSKVSDNNNEVKTIETIVEKHTVPPDMLKELKNLNSYADNISSSFNDINSSLSNLSNSSVSQSNEIENAATILNNFKTSMEGLAFNVSNAHAKALDTDKLATDGLNSINELDNSLNDLEEAFSVSSCTVDALVDKLESVNSITDSISQIASQTNLLSLNAAIEAARAGEAGKGFSVVAGEVRKLAENSKQAVQSITAILEEIKGDILKASVAMNTGNKAVETQHNTIVVAKQNFSDIKTSISSATTEIDECIKNLVTASEKTNEVFNSVEKANAISQENTSLTEEIASTMDVQATSVNNLNSTISKIKSMANKYN</sequence>
<evidence type="ECO:0000256" key="1">
    <source>
        <dbReference type="ARBA" id="ARBA00023224"/>
    </source>
</evidence>
<comment type="caution">
    <text evidence="5">The sequence shown here is derived from an EMBL/GenBank/DDBJ whole genome shotgun (WGS) entry which is preliminary data.</text>
</comment>
<reference evidence="5 6" key="1">
    <citation type="submission" date="2016-02" db="EMBL/GenBank/DDBJ databases">
        <title>Genome sequence of Clostridium thermobutyricum DSM 4928.</title>
        <authorList>
            <person name="Poehlein A."/>
            <person name="Daniel R."/>
        </authorList>
    </citation>
    <scope>NUCLEOTIDE SEQUENCE [LARGE SCALE GENOMIC DNA]</scope>
    <source>
        <strain evidence="5 6">DSM 4928</strain>
    </source>
</reference>
<dbReference type="AlphaFoldDB" id="A0A1V4T0Q1"/>
<evidence type="ECO:0000313" key="5">
    <source>
        <dbReference type="EMBL" id="OPX50414.1"/>
    </source>
</evidence>
<name>A0A1V4T0Q1_9CLOT</name>
<dbReference type="InterPro" id="IPR004090">
    <property type="entry name" value="Chemotax_Me-accpt_rcpt"/>
</dbReference>
<dbReference type="SMART" id="SM00283">
    <property type="entry name" value="MA"/>
    <property type="match status" value="1"/>
</dbReference>
<evidence type="ECO:0000313" key="6">
    <source>
        <dbReference type="Proteomes" id="UP000191448"/>
    </source>
</evidence>
<dbReference type="GO" id="GO:0016020">
    <property type="term" value="C:membrane"/>
    <property type="evidence" value="ECO:0007669"/>
    <property type="project" value="InterPro"/>
</dbReference>
<dbReference type="GO" id="GO:0006935">
    <property type="term" value="P:chemotaxis"/>
    <property type="evidence" value="ECO:0007669"/>
    <property type="project" value="InterPro"/>
</dbReference>
<dbReference type="PROSITE" id="PS50111">
    <property type="entry name" value="CHEMOTAXIS_TRANSDUC_2"/>
    <property type="match status" value="1"/>
</dbReference>